<proteinExistence type="predicted"/>
<evidence type="ECO:0000313" key="1">
    <source>
        <dbReference type="Proteomes" id="UP000887579"/>
    </source>
</evidence>
<reference evidence="2" key="1">
    <citation type="submission" date="2022-11" db="UniProtKB">
        <authorList>
            <consortium name="WormBaseParasite"/>
        </authorList>
    </citation>
    <scope>IDENTIFICATION</scope>
</reference>
<dbReference type="WBParaSite" id="ES5_v2.g25453.t1">
    <property type="protein sequence ID" value="ES5_v2.g25453.t1"/>
    <property type="gene ID" value="ES5_v2.g25453"/>
</dbReference>
<sequence>MRGRKCRVCGKYIRGVYTHYGVQSCSACANFFIRAYTRKYDYACDNQNMCLALPSRRGSNCRKCRLQKCLDIGMRSTTFANSGYGNNEQQFAEYLNLAKKLYGLLAVITNYPQLLLNYYFNDDNKLLASSNQIALHAPDYPYIRSWAKLFKKNQIPFAEMHILFYSIVSNIKFPWLPQSDQDMISSYQRDAIKKYLQTSTYSNKEIKEGFDKITAFFEKQHYKFFASAKLPPTAPSC</sequence>
<organism evidence="1 2">
    <name type="scientific">Panagrolaimus sp. ES5</name>
    <dbReference type="NCBI Taxonomy" id="591445"/>
    <lineage>
        <taxon>Eukaryota</taxon>
        <taxon>Metazoa</taxon>
        <taxon>Ecdysozoa</taxon>
        <taxon>Nematoda</taxon>
        <taxon>Chromadorea</taxon>
        <taxon>Rhabditida</taxon>
        <taxon>Tylenchina</taxon>
        <taxon>Panagrolaimomorpha</taxon>
        <taxon>Panagrolaimoidea</taxon>
        <taxon>Panagrolaimidae</taxon>
        <taxon>Panagrolaimus</taxon>
    </lineage>
</organism>
<accession>A0AC34G714</accession>
<dbReference type="Proteomes" id="UP000887579">
    <property type="component" value="Unplaced"/>
</dbReference>
<name>A0AC34G714_9BILA</name>
<protein>
    <submittedName>
        <fullName evidence="2">Nuclear receptor domain-containing protein</fullName>
    </submittedName>
</protein>
<evidence type="ECO:0000313" key="2">
    <source>
        <dbReference type="WBParaSite" id="ES5_v2.g25453.t1"/>
    </source>
</evidence>